<dbReference type="SUPFAM" id="SSF53756">
    <property type="entry name" value="UDP-Glycosyltransferase/glycogen phosphorylase"/>
    <property type="match status" value="1"/>
</dbReference>
<reference evidence="4 5" key="1">
    <citation type="submission" date="2022-01" db="EMBL/GenBank/DDBJ databases">
        <authorList>
            <person name="Xiong W."/>
            <person name="Schranz E."/>
        </authorList>
    </citation>
    <scope>NUCLEOTIDE SEQUENCE [LARGE SCALE GENOMIC DNA]</scope>
</reference>
<gene>
    <name evidence="4" type="ORF">LVIROSA_LOCUS16135</name>
</gene>
<evidence type="ECO:0000259" key="3">
    <source>
        <dbReference type="Pfam" id="PF26168"/>
    </source>
</evidence>
<dbReference type="Pfam" id="PF26168">
    <property type="entry name" value="Glyco_transf_N"/>
    <property type="match status" value="1"/>
</dbReference>
<dbReference type="InterPro" id="IPR058980">
    <property type="entry name" value="Glyco_transf_N"/>
</dbReference>
<evidence type="ECO:0000313" key="4">
    <source>
        <dbReference type="EMBL" id="CAH1429264.1"/>
    </source>
</evidence>
<keyword evidence="5" id="KW-1185">Reference proteome</keyword>
<feature type="domain" description="Glycosyltransferase N-terminal" evidence="3">
    <location>
        <begin position="10"/>
        <end position="246"/>
    </location>
</feature>
<dbReference type="AlphaFoldDB" id="A0AAU9MN41"/>
<comment type="similarity">
    <text evidence="1">Belongs to the UDP-glycosyltransferase family.</text>
</comment>
<dbReference type="CDD" id="cd03784">
    <property type="entry name" value="GT1_Gtf-like"/>
    <property type="match status" value="1"/>
</dbReference>
<keyword evidence="2" id="KW-0808">Transferase</keyword>
<dbReference type="Gene3D" id="3.40.50.2000">
    <property type="entry name" value="Glycogen Phosphorylase B"/>
    <property type="match status" value="2"/>
</dbReference>
<name>A0AAU9MN41_9ASTR</name>
<protein>
    <recommendedName>
        <fullName evidence="3">Glycosyltransferase N-terminal domain-containing protein</fullName>
    </recommendedName>
</protein>
<dbReference type="EMBL" id="CAKMRJ010002619">
    <property type="protein sequence ID" value="CAH1429264.1"/>
    <property type="molecule type" value="Genomic_DNA"/>
</dbReference>
<dbReference type="InterPro" id="IPR002213">
    <property type="entry name" value="UDP_glucos_trans"/>
</dbReference>
<dbReference type="PANTHER" id="PTHR48047">
    <property type="entry name" value="GLYCOSYLTRANSFERASE"/>
    <property type="match status" value="1"/>
</dbReference>
<evidence type="ECO:0000256" key="2">
    <source>
        <dbReference type="ARBA" id="ARBA00022679"/>
    </source>
</evidence>
<dbReference type="GO" id="GO:0035251">
    <property type="term" value="F:UDP-glucosyltransferase activity"/>
    <property type="evidence" value="ECO:0007669"/>
    <property type="project" value="TreeGrafter"/>
</dbReference>
<comment type="caution">
    <text evidence="4">The sequence shown here is derived from an EMBL/GenBank/DDBJ whole genome shotgun (WGS) entry which is preliminary data.</text>
</comment>
<dbReference type="Proteomes" id="UP001157418">
    <property type="component" value="Unassembled WGS sequence"/>
</dbReference>
<sequence length="469" mass="52664">MTISSTPHFVIFPFMSQGHTIPLLYLSRILSDRHISVTIITTPANHSTIRATVKNDSISIIDIPFPDNIVGVPPGVEVTDKLPSMTSFISFVEATEKLQPRFEEVIRSLPPVTCIISDGFLMWTQDSADKLGIPRLVFYGINNFSTAICNIMAKFKPHAAVSSDDEPFPVPNFPRLKLTRNDFEPPFNELNPKGPALEFILRQHESIAKSHGMVVVVVNSFYELEPEFVDYWNQNYAPKPWCVGPLCVAKPPGPERFVEKPTWVQWLDAKLTANEPMLYVSFGSQAEATPEQLREVVVGLERSNVSFMWVIKSKQLMLIEDGFEERVKGRGKVVTEWVDQVEILNHEIVHGFLSHCGWNSMLESMCAGVAVLAMPMIAEQHLNARMVVEEIGIGLRAWPRGMVARGIVGAEEVERKVVELMEGEGGRRVRKRVKEVKESAYDAMKEGGSSWRTLDSLINHVCGHMHSTI</sequence>
<dbReference type="FunFam" id="3.40.50.2000:FF:000107">
    <property type="entry name" value="Glycosyltransferase"/>
    <property type="match status" value="1"/>
</dbReference>
<dbReference type="Pfam" id="PF00201">
    <property type="entry name" value="UDPGT"/>
    <property type="match status" value="1"/>
</dbReference>
<organism evidence="4 5">
    <name type="scientific">Lactuca virosa</name>
    <dbReference type="NCBI Taxonomy" id="75947"/>
    <lineage>
        <taxon>Eukaryota</taxon>
        <taxon>Viridiplantae</taxon>
        <taxon>Streptophyta</taxon>
        <taxon>Embryophyta</taxon>
        <taxon>Tracheophyta</taxon>
        <taxon>Spermatophyta</taxon>
        <taxon>Magnoliopsida</taxon>
        <taxon>eudicotyledons</taxon>
        <taxon>Gunneridae</taxon>
        <taxon>Pentapetalae</taxon>
        <taxon>asterids</taxon>
        <taxon>campanulids</taxon>
        <taxon>Asterales</taxon>
        <taxon>Asteraceae</taxon>
        <taxon>Cichorioideae</taxon>
        <taxon>Cichorieae</taxon>
        <taxon>Lactucinae</taxon>
        <taxon>Lactuca</taxon>
    </lineage>
</organism>
<dbReference type="PANTHER" id="PTHR48047:SF51">
    <property type="entry name" value="GLYCOSYLTRANSFERASE"/>
    <property type="match status" value="1"/>
</dbReference>
<evidence type="ECO:0000313" key="5">
    <source>
        <dbReference type="Proteomes" id="UP001157418"/>
    </source>
</evidence>
<evidence type="ECO:0000256" key="1">
    <source>
        <dbReference type="ARBA" id="ARBA00009995"/>
    </source>
</evidence>
<accession>A0AAU9MN41</accession>
<proteinExistence type="inferred from homology"/>